<dbReference type="PANTHER" id="PTHR12203">
    <property type="entry name" value="KDEL LYS-ASP-GLU-LEU CONTAINING - RELATED"/>
    <property type="match status" value="1"/>
</dbReference>
<dbReference type="EMBL" id="FN649740">
    <property type="protein sequence ID" value="CBN78051.1"/>
    <property type="molecule type" value="Genomic_DNA"/>
</dbReference>
<dbReference type="InterPro" id="IPR051091">
    <property type="entry name" value="O-Glucosyltr/Glycosyltrsf_90"/>
</dbReference>
<proteinExistence type="predicted"/>
<reference evidence="3 4" key="1">
    <citation type="journal article" date="2010" name="Nature">
        <title>The Ectocarpus genome and the independent evolution of multicellularity in brown algae.</title>
        <authorList>
            <person name="Cock J.M."/>
            <person name="Sterck L."/>
            <person name="Rouze P."/>
            <person name="Scornet D."/>
            <person name="Allen A.E."/>
            <person name="Amoutzias G."/>
            <person name="Anthouard V."/>
            <person name="Artiguenave F."/>
            <person name="Aury J.M."/>
            <person name="Badger J.H."/>
            <person name="Beszteri B."/>
            <person name="Billiau K."/>
            <person name="Bonnet E."/>
            <person name="Bothwell J.H."/>
            <person name="Bowler C."/>
            <person name="Boyen C."/>
            <person name="Brownlee C."/>
            <person name="Carrano C.J."/>
            <person name="Charrier B."/>
            <person name="Cho G.Y."/>
            <person name="Coelho S.M."/>
            <person name="Collen J."/>
            <person name="Corre E."/>
            <person name="Da Silva C."/>
            <person name="Delage L."/>
            <person name="Delaroque N."/>
            <person name="Dittami S.M."/>
            <person name="Doulbeau S."/>
            <person name="Elias M."/>
            <person name="Farnham G."/>
            <person name="Gachon C.M."/>
            <person name="Gschloessl B."/>
            <person name="Heesch S."/>
            <person name="Jabbari K."/>
            <person name="Jubin C."/>
            <person name="Kawai H."/>
            <person name="Kimura K."/>
            <person name="Kloareg B."/>
            <person name="Kupper F.C."/>
            <person name="Lang D."/>
            <person name="Le Bail A."/>
            <person name="Leblanc C."/>
            <person name="Lerouge P."/>
            <person name="Lohr M."/>
            <person name="Lopez P.J."/>
            <person name="Martens C."/>
            <person name="Maumus F."/>
            <person name="Michel G."/>
            <person name="Miranda-Saavedra D."/>
            <person name="Morales J."/>
            <person name="Moreau H."/>
            <person name="Motomura T."/>
            <person name="Nagasato C."/>
            <person name="Napoli C.A."/>
            <person name="Nelson D.R."/>
            <person name="Nyvall-Collen P."/>
            <person name="Peters A.F."/>
            <person name="Pommier C."/>
            <person name="Potin P."/>
            <person name="Poulain J."/>
            <person name="Quesneville H."/>
            <person name="Read B."/>
            <person name="Rensing S.A."/>
            <person name="Ritter A."/>
            <person name="Rousvoal S."/>
            <person name="Samanta M."/>
            <person name="Samson G."/>
            <person name="Schroeder D.C."/>
            <person name="Segurens B."/>
            <person name="Strittmatter M."/>
            <person name="Tonon T."/>
            <person name="Tregear J.W."/>
            <person name="Valentin K."/>
            <person name="von Dassow P."/>
            <person name="Yamagishi T."/>
            <person name="Van de Peer Y."/>
            <person name="Wincker P."/>
        </authorList>
    </citation>
    <scope>NUCLEOTIDE SEQUENCE [LARGE SCALE GENOMIC DNA]</scope>
    <source>
        <strain evidence="4">Ec32 / CCAP1310/4</strain>
    </source>
</reference>
<feature type="compositionally biased region" description="Basic and acidic residues" evidence="1">
    <location>
        <begin position="353"/>
        <end position="362"/>
    </location>
</feature>
<evidence type="ECO:0000256" key="1">
    <source>
        <dbReference type="SAM" id="MobiDB-lite"/>
    </source>
</evidence>
<gene>
    <name evidence="3" type="ORF">Esi_0082_0081</name>
</gene>
<dbReference type="PANTHER" id="PTHR12203:SF119">
    <property type="entry name" value="GLYCOSYL TRANSFERASE CAP10 DOMAIN-CONTAINING PROTEIN"/>
    <property type="match status" value="1"/>
</dbReference>
<protein>
    <recommendedName>
        <fullName evidence="2">Glycosyl transferase CAP10 domain-containing protein</fullName>
    </recommendedName>
</protein>
<organism evidence="3 4">
    <name type="scientific">Ectocarpus siliculosus</name>
    <name type="common">Brown alga</name>
    <name type="synonym">Conferva siliculosa</name>
    <dbReference type="NCBI Taxonomy" id="2880"/>
    <lineage>
        <taxon>Eukaryota</taxon>
        <taxon>Sar</taxon>
        <taxon>Stramenopiles</taxon>
        <taxon>Ochrophyta</taxon>
        <taxon>PX clade</taxon>
        <taxon>Phaeophyceae</taxon>
        <taxon>Ectocarpales</taxon>
        <taxon>Ectocarpaceae</taxon>
        <taxon>Ectocarpus</taxon>
    </lineage>
</organism>
<dbReference type="EMBL" id="FN649056">
    <property type="protein sequence ID" value="CBN78051.1"/>
    <property type="molecule type" value="Genomic_DNA"/>
</dbReference>
<evidence type="ECO:0000313" key="4">
    <source>
        <dbReference type="Proteomes" id="UP000002630"/>
    </source>
</evidence>
<accession>D8LTE1</accession>
<dbReference type="AlphaFoldDB" id="D8LTE1"/>
<dbReference type="SMART" id="SM00672">
    <property type="entry name" value="CAP10"/>
    <property type="match status" value="1"/>
</dbReference>
<feature type="region of interest" description="Disordered" evidence="1">
    <location>
        <begin position="301"/>
        <end position="362"/>
    </location>
</feature>
<dbReference type="InterPro" id="IPR006598">
    <property type="entry name" value="CAP10"/>
</dbReference>
<evidence type="ECO:0000313" key="3">
    <source>
        <dbReference type="EMBL" id="CBN78051.1"/>
    </source>
</evidence>
<feature type="domain" description="Glycosyl transferase CAP10" evidence="2">
    <location>
        <begin position="16"/>
        <end position="251"/>
    </location>
</feature>
<evidence type="ECO:0000259" key="2">
    <source>
        <dbReference type="SMART" id="SM00672"/>
    </source>
</evidence>
<name>D8LTE1_ECTSI</name>
<keyword evidence="4" id="KW-1185">Reference proteome</keyword>
<dbReference type="Pfam" id="PF05686">
    <property type="entry name" value="Glyco_transf_90"/>
    <property type="match status" value="1"/>
</dbReference>
<dbReference type="OrthoDB" id="541052at2759"/>
<dbReference type="eggNOG" id="KOG2458">
    <property type="taxonomic scope" value="Eukaryota"/>
</dbReference>
<dbReference type="InParanoid" id="D8LTE1"/>
<sequence>MVFPKTFSHQVNKEGEVEIDEPRDLFTQENFKKFECDWADKQETAFFRGTATGGGTTRETNQRLAIAWQSFEWESSPEHNGKGSSSSDGGGGGSTDPLLDAAIVGWNLRDKKIAGQEMRFLDPTTIPFKGGRENFTPIYQQSKFKYLVYVEGHCAACRYGFMMRLGSVILKVTSRCVADSMWYFPLLQPWVDHVPIKADLSDLEEKIRWCRSHDDECRKMAGAAAKLYEKFVSQDAALDYVEMLSHEINSRYRIPPTWWTPSAALVDIPPPYSQEFKCNTCSREGKCTRCKADDADRLEREKKLEKKKEDTAEDKKRQEKRARESILKRAKAKKKKQQEEEDHQQQQRQQQLEAEKASSSEW</sequence>
<feature type="compositionally biased region" description="Basic and acidic residues" evidence="1">
    <location>
        <begin position="301"/>
        <end position="327"/>
    </location>
</feature>
<dbReference type="Proteomes" id="UP000002630">
    <property type="component" value="Linkage Group LG15"/>
</dbReference>